<dbReference type="Proteomes" id="UP000824120">
    <property type="component" value="Chromosome 5"/>
</dbReference>
<feature type="non-terminal residue" evidence="2">
    <location>
        <position position="67"/>
    </location>
</feature>
<protein>
    <submittedName>
        <fullName evidence="2">Uncharacterized protein</fullName>
    </submittedName>
</protein>
<sequence>GRPEVQLKRVNPSLSPTRSTRESEWTKAEVVLHAASGCPRGTHLIRETDPLELDPNPWLGYFTIVRS</sequence>
<dbReference type="EMBL" id="JACXVP010000005">
    <property type="protein sequence ID" value="KAG5605707.1"/>
    <property type="molecule type" value="Genomic_DNA"/>
</dbReference>
<organism evidence="2 3">
    <name type="scientific">Solanum commersonii</name>
    <name type="common">Commerson's wild potato</name>
    <name type="synonym">Commerson's nightshade</name>
    <dbReference type="NCBI Taxonomy" id="4109"/>
    <lineage>
        <taxon>Eukaryota</taxon>
        <taxon>Viridiplantae</taxon>
        <taxon>Streptophyta</taxon>
        <taxon>Embryophyta</taxon>
        <taxon>Tracheophyta</taxon>
        <taxon>Spermatophyta</taxon>
        <taxon>Magnoliopsida</taxon>
        <taxon>eudicotyledons</taxon>
        <taxon>Gunneridae</taxon>
        <taxon>Pentapetalae</taxon>
        <taxon>asterids</taxon>
        <taxon>lamiids</taxon>
        <taxon>Solanales</taxon>
        <taxon>Solanaceae</taxon>
        <taxon>Solanoideae</taxon>
        <taxon>Solaneae</taxon>
        <taxon>Solanum</taxon>
    </lineage>
</organism>
<gene>
    <name evidence="2" type="ORF">H5410_027199</name>
</gene>
<evidence type="ECO:0000313" key="3">
    <source>
        <dbReference type="Proteomes" id="UP000824120"/>
    </source>
</evidence>
<evidence type="ECO:0000256" key="1">
    <source>
        <dbReference type="SAM" id="MobiDB-lite"/>
    </source>
</evidence>
<comment type="caution">
    <text evidence="2">The sequence shown here is derived from an EMBL/GenBank/DDBJ whole genome shotgun (WGS) entry which is preliminary data.</text>
</comment>
<reference evidence="2 3" key="1">
    <citation type="submission" date="2020-09" db="EMBL/GenBank/DDBJ databases">
        <title>De no assembly of potato wild relative species, Solanum commersonii.</title>
        <authorList>
            <person name="Cho K."/>
        </authorList>
    </citation>
    <scope>NUCLEOTIDE SEQUENCE [LARGE SCALE GENOMIC DNA]</scope>
    <source>
        <strain evidence="2">LZ3.2</strain>
        <tissue evidence="2">Leaf</tissue>
    </source>
</reference>
<proteinExistence type="predicted"/>
<dbReference type="AlphaFoldDB" id="A0A9J5YYD6"/>
<feature type="region of interest" description="Disordered" evidence="1">
    <location>
        <begin position="1"/>
        <end position="22"/>
    </location>
</feature>
<evidence type="ECO:0000313" key="2">
    <source>
        <dbReference type="EMBL" id="KAG5605707.1"/>
    </source>
</evidence>
<name>A0A9J5YYD6_SOLCO</name>
<keyword evidence="3" id="KW-1185">Reference proteome</keyword>
<accession>A0A9J5YYD6</accession>